<name>A0A5C5W8W7_9PLAN</name>
<dbReference type="EMBL" id="SIHI01000024">
    <property type="protein sequence ID" value="TWT47100.1"/>
    <property type="molecule type" value="Genomic_DNA"/>
</dbReference>
<gene>
    <name evidence="1" type="ORF">KOR42_42140</name>
</gene>
<dbReference type="Proteomes" id="UP000317243">
    <property type="component" value="Unassembled WGS sequence"/>
</dbReference>
<organism evidence="1 2">
    <name type="scientific">Thalassoglobus neptunius</name>
    <dbReference type="NCBI Taxonomy" id="1938619"/>
    <lineage>
        <taxon>Bacteria</taxon>
        <taxon>Pseudomonadati</taxon>
        <taxon>Planctomycetota</taxon>
        <taxon>Planctomycetia</taxon>
        <taxon>Planctomycetales</taxon>
        <taxon>Planctomycetaceae</taxon>
        <taxon>Thalassoglobus</taxon>
    </lineage>
</organism>
<accession>A0A5C5W8W7</accession>
<evidence type="ECO:0000313" key="2">
    <source>
        <dbReference type="Proteomes" id="UP000317243"/>
    </source>
</evidence>
<protein>
    <submittedName>
        <fullName evidence="1">Uncharacterized protein</fullName>
    </submittedName>
</protein>
<comment type="caution">
    <text evidence="1">The sequence shown here is derived from an EMBL/GenBank/DDBJ whole genome shotgun (WGS) entry which is preliminary data.</text>
</comment>
<sequence length="41" mass="4441">MPVGFLDMVQSGEVARFCPSTPKAEAVNIAPSRLFESELTD</sequence>
<dbReference type="AlphaFoldDB" id="A0A5C5W8W7"/>
<reference evidence="1 2" key="1">
    <citation type="submission" date="2019-02" db="EMBL/GenBank/DDBJ databases">
        <title>Deep-cultivation of Planctomycetes and their phenomic and genomic characterization uncovers novel biology.</title>
        <authorList>
            <person name="Wiegand S."/>
            <person name="Jogler M."/>
            <person name="Boedeker C."/>
            <person name="Pinto D."/>
            <person name="Vollmers J."/>
            <person name="Rivas-Marin E."/>
            <person name="Kohn T."/>
            <person name="Peeters S.H."/>
            <person name="Heuer A."/>
            <person name="Rast P."/>
            <person name="Oberbeckmann S."/>
            <person name="Bunk B."/>
            <person name="Jeske O."/>
            <person name="Meyerdierks A."/>
            <person name="Storesund J.E."/>
            <person name="Kallscheuer N."/>
            <person name="Luecker S."/>
            <person name="Lage O.M."/>
            <person name="Pohl T."/>
            <person name="Merkel B.J."/>
            <person name="Hornburger P."/>
            <person name="Mueller R.-W."/>
            <person name="Bruemmer F."/>
            <person name="Labrenz M."/>
            <person name="Spormann A.M."/>
            <person name="Op Den Camp H."/>
            <person name="Overmann J."/>
            <person name="Amann R."/>
            <person name="Jetten M.S.M."/>
            <person name="Mascher T."/>
            <person name="Medema M.H."/>
            <person name="Devos D.P."/>
            <person name="Kaster A.-K."/>
            <person name="Ovreas L."/>
            <person name="Rohde M."/>
            <person name="Galperin M.Y."/>
            <person name="Jogler C."/>
        </authorList>
    </citation>
    <scope>NUCLEOTIDE SEQUENCE [LARGE SCALE GENOMIC DNA]</scope>
    <source>
        <strain evidence="1 2">KOR42</strain>
    </source>
</reference>
<keyword evidence="2" id="KW-1185">Reference proteome</keyword>
<evidence type="ECO:0000313" key="1">
    <source>
        <dbReference type="EMBL" id="TWT47100.1"/>
    </source>
</evidence>
<proteinExistence type="predicted"/>